<dbReference type="KEGG" id="mff:MFFC18_31340"/>
<dbReference type="RefSeq" id="WP_075083320.1">
    <property type="nucleotide sequence ID" value="NZ_LWSI01000013.1"/>
</dbReference>
<protein>
    <submittedName>
        <fullName evidence="2">Uncharacterized protein</fullName>
    </submittedName>
</protein>
<accession>A0A5B9PA43</accession>
<organism evidence="2 3">
    <name type="scientific">Mariniblastus fucicola</name>
    <dbReference type="NCBI Taxonomy" id="980251"/>
    <lineage>
        <taxon>Bacteria</taxon>
        <taxon>Pseudomonadati</taxon>
        <taxon>Planctomycetota</taxon>
        <taxon>Planctomycetia</taxon>
        <taxon>Pirellulales</taxon>
        <taxon>Pirellulaceae</taxon>
        <taxon>Mariniblastus</taxon>
    </lineage>
</organism>
<evidence type="ECO:0000313" key="3">
    <source>
        <dbReference type="Proteomes" id="UP000322214"/>
    </source>
</evidence>
<name>A0A5B9PA43_9BACT</name>
<proteinExistence type="predicted"/>
<reference evidence="2 3" key="1">
    <citation type="submission" date="2019-08" db="EMBL/GenBank/DDBJ databases">
        <title>Deep-cultivation of Planctomycetes and their phenomic and genomic characterization uncovers novel biology.</title>
        <authorList>
            <person name="Wiegand S."/>
            <person name="Jogler M."/>
            <person name="Boedeker C."/>
            <person name="Pinto D."/>
            <person name="Vollmers J."/>
            <person name="Rivas-Marin E."/>
            <person name="Kohn T."/>
            <person name="Peeters S.H."/>
            <person name="Heuer A."/>
            <person name="Rast P."/>
            <person name="Oberbeckmann S."/>
            <person name="Bunk B."/>
            <person name="Jeske O."/>
            <person name="Meyerdierks A."/>
            <person name="Storesund J.E."/>
            <person name="Kallscheuer N."/>
            <person name="Luecker S."/>
            <person name="Lage O.M."/>
            <person name="Pohl T."/>
            <person name="Merkel B.J."/>
            <person name="Hornburger P."/>
            <person name="Mueller R.-W."/>
            <person name="Bruemmer F."/>
            <person name="Labrenz M."/>
            <person name="Spormann A.M."/>
            <person name="Op den Camp H."/>
            <person name="Overmann J."/>
            <person name="Amann R."/>
            <person name="Jetten M.S.M."/>
            <person name="Mascher T."/>
            <person name="Medema M.H."/>
            <person name="Devos D.P."/>
            <person name="Kaster A.-K."/>
            <person name="Ovreas L."/>
            <person name="Rohde M."/>
            <person name="Galperin M.Y."/>
            <person name="Jogler C."/>
        </authorList>
    </citation>
    <scope>NUCLEOTIDE SEQUENCE [LARGE SCALE GENOMIC DNA]</scope>
    <source>
        <strain evidence="2 3">FC18</strain>
    </source>
</reference>
<sequence length="624" mass="69857">MAQSSTERLLSEPSRIDSEANADHDAQMNQWLDDVSENWHKTAKKVRKTEPLARTSKKSVQQLCYGLDDQLVSNVAPLIEHVVSRGSSDHEFEQLASLSESIASSAHAFRQSGLESFTQEVSDAESANELPLLAALSALLVASRLRSIVLDGNDQHFERVIRSLQSIEHVVDPDEPDSVLLYQWLAIELPLTIASQLIAIKPFKKEGKLAAKRFVEVTRELLDSDAWPNACCLRHFAPLAASWTRCIQLAKSCNFKLGSSFYAQMEWVPEQFVRLHGPKHRPVLGASPQTRSERSFVEFVLQLDPDGRARRLAEISGLTQRQGKKKASVRDVDFVEPGCVSEWAESAILKSSWLPKSPLVALDFSTPHSLMEVSTRERLIQGALALEIRDDGQPVDLSDASFEVVCELSNEEVSYLELELKCGDLKLYRQLLLSKQEHFLFFADAVFKSGAGELDYRLKVPLAKGVDVVRENGTRELYLSLDGKGIQSLVLPISLPEWSSERCRGLLSASKDETRNVHELRLERAVQLQSSGGALYSPMFIDLDPKRSHKKRTWRSLTVAEGLQIVRPEVAAAFRVQVDEQQWVFYRALQSIGNRTFLGQNFAGDFFAARFNAAGQVSELVEVE</sequence>
<gene>
    <name evidence="2" type="ORF">MFFC18_31340</name>
</gene>
<dbReference type="Proteomes" id="UP000322214">
    <property type="component" value="Chromosome"/>
</dbReference>
<dbReference type="AlphaFoldDB" id="A0A5B9PA43"/>
<evidence type="ECO:0000256" key="1">
    <source>
        <dbReference type="SAM" id="MobiDB-lite"/>
    </source>
</evidence>
<keyword evidence="3" id="KW-1185">Reference proteome</keyword>
<dbReference type="STRING" id="980251.GCA_001642875_00530"/>
<dbReference type="EMBL" id="CP042912">
    <property type="protein sequence ID" value="QEG23238.1"/>
    <property type="molecule type" value="Genomic_DNA"/>
</dbReference>
<evidence type="ECO:0000313" key="2">
    <source>
        <dbReference type="EMBL" id="QEG23238.1"/>
    </source>
</evidence>
<feature type="region of interest" description="Disordered" evidence="1">
    <location>
        <begin position="1"/>
        <end position="22"/>
    </location>
</feature>